<proteinExistence type="predicted"/>
<dbReference type="GeneID" id="86954208"/>
<feature type="compositionally biased region" description="Low complexity" evidence="1">
    <location>
        <begin position="101"/>
        <end position="118"/>
    </location>
</feature>
<feature type="region of interest" description="Disordered" evidence="1">
    <location>
        <begin position="56"/>
        <end position="166"/>
    </location>
</feature>
<feature type="compositionally biased region" description="Low complexity" evidence="1">
    <location>
        <begin position="134"/>
        <end position="149"/>
    </location>
</feature>
<gene>
    <name evidence="2" type="ORF">Scinn_76570</name>
</gene>
<protein>
    <submittedName>
        <fullName evidence="2">Uncharacterized protein</fullName>
    </submittedName>
</protein>
<sequence>MSKSENAKSLEERAAAVPTELHERFAQWIYEQTGVRPDTKSVQLACIFRMEFQASDENQKALAERKAAAEAKRKKQAAEKKARLEKQLAALKAELEKTETAESMPAETPAPAKKTAAPKAEDKPAATRSRARKATATASEAPAKATTLRARTRKTAAPKTTTPAAK</sequence>
<comment type="caution">
    <text evidence="2">The sequence shown here is derived from an EMBL/GenBank/DDBJ whole genome shotgun (WGS) entry which is preliminary data.</text>
</comment>
<feature type="compositionally biased region" description="Basic and acidic residues" evidence="1">
    <location>
        <begin position="57"/>
        <end position="86"/>
    </location>
</feature>
<dbReference type="Proteomes" id="UP000660554">
    <property type="component" value="Unassembled WGS sequence"/>
</dbReference>
<evidence type="ECO:0000313" key="3">
    <source>
        <dbReference type="Proteomes" id="UP000660554"/>
    </source>
</evidence>
<keyword evidence="3" id="KW-1185">Reference proteome</keyword>
<evidence type="ECO:0000256" key="1">
    <source>
        <dbReference type="SAM" id="MobiDB-lite"/>
    </source>
</evidence>
<dbReference type="EMBL" id="BNDV01000018">
    <property type="protein sequence ID" value="GHI18194.1"/>
    <property type="molecule type" value="Genomic_DNA"/>
</dbReference>
<name>A0ABQ3NZI7_STRVG</name>
<accession>A0ABQ3NZI7</accession>
<dbReference type="RefSeq" id="WP_191869461.1">
    <property type="nucleotide sequence ID" value="NZ_BMRU01000022.1"/>
</dbReference>
<feature type="compositionally biased region" description="Low complexity" evidence="1">
    <location>
        <begin position="157"/>
        <end position="166"/>
    </location>
</feature>
<organism evidence="2 3">
    <name type="scientific">Streptomyces virginiae</name>
    <name type="common">Streptomyces cinnamonensis</name>
    <dbReference type="NCBI Taxonomy" id="1961"/>
    <lineage>
        <taxon>Bacteria</taxon>
        <taxon>Bacillati</taxon>
        <taxon>Actinomycetota</taxon>
        <taxon>Actinomycetes</taxon>
        <taxon>Kitasatosporales</taxon>
        <taxon>Streptomycetaceae</taxon>
        <taxon>Streptomyces</taxon>
    </lineage>
</organism>
<reference evidence="3" key="1">
    <citation type="submission" date="2020-09" db="EMBL/GenBank/DDBJ databases">
        <title>Whole genome shotgun sequence of Streptomyces cinnamonensis NBRC 15873.</title>
        <authorList>
            <person name="Komaki H."/>
            <person name="Tamura T."/>
        </authorList>
    </citation>
    <scope>NUCLEOTIDE SEQUENCE [LARGE SCALE GENOMIC DNA]</scope>
    <source>
        <strain evidence="3">NBRC 15873</strain>
    </source>
</reference>
<evidence type="ECO:0000313" key="2">
    <source>
        <dbReference type="EMBL" id="GHI18194.1"/>
    </source>
</evidence>